<evidence type="ECO:0000313" key="9">
    <source>
        <dbReference type="EMBL" id="RLQ88848.1"/>
    </source>
</evidence>
<comment type="subcellular location">
    <subcellularLocation>
        <location evidence="1">Membrane</location>
    </subcellularLocation>
</comment>
<feature type="domain" description="Methyl-accepting transducer" evidence="7">
    <location>
        <begin position="338"/>
        <end position="567"/>
    </location>
</feature>
<proteinExistence type="inferred from homology"/>
<feature type="region of interest" description="Disordered" evidence="5">
    <location>
        <begin position="261"/>
        <end position="287"/>
    </location>
</feature>
<dbReference type="GO" id="GO:0016020">
    <property type="term" value="C:membrane"/>
    <property type="evidence" value="ECO:0007669"/>
    <property type="project" value="UniProtKB-SubCell"/>
</dbReference>
<keyword evidence="4" id="KW-0807">Transducer</keyword>
<evidence type="ECO:0000259" key="7">
    <source>
        <dbReference type="PROSITE" id="PS50111"/>
    </source>
</evidence>
<dbReference type="Proteomes" id="UP000281094">
    <property type="component" value="Unassembled WGS sequence"/>
</dbReference>
<keyword evidence="2" id="KW-0145">Chemotaxis</keyword>
<evidence type="ECO:0000313" key="10">
    <source>
        <dbReference type="Proteomes" id="UP000281094"/>
    </source>
</evidence>
<dbReference type="RefSeq" id="WP_121645816.1">
    <property type="nucleotide sequence ID" value="NZ_RCWN01000001.1"/>
</dbReference>
<feature type="transmembrane region" description="Helical" evidence="6">
    <location>
        <begin position="12"/>
        <end position="35"/>
    </location>
</feature>
<dbReference type="CDD" id="cd11386">
    <property type="entry name" value="MCP_signal"/>
    <property type="match status" value="1"/>
</dbReference>
<feature type="transmembrane region" description="Helical" evidence="6">
    <location>
        <begin position="176"/>
        <end position="199"/>
    </location>
</feature>
<dbReference type="Gene3D" id="6.10.340.10">
    <property type="match status" value="1"/>
</dbReference>
<dbReference type="PANTHER" id="PTHR43531">
    <property type="entry name" value="PROTEIN ICFG"/>
    <property type="match status" value="1"/>
</dbReference>
<dbReference type="EMBL" id="RCWN01000001">
    <property type="protein sequence ID" value="RLQ88848.1"/>
    <property type="molecule type" value="Genomic_DNA"/>
</dbReference>
<comment type="caution">
    <text evidence="9">The sequence shown here is derived from an EMBL/GenBank/DDBJ whole genome shotgun (WGS) entry which is preliminary data.</text>
</comment>
<gene>
    <name evidence="9" type="ORF">D8780_12075</name>
</gene>
<dbReference type="GO" id="GO:0006935">
    <property type="term" value="P:chemotaxis"/>
    <property type="evidence" value="ECO:0007669"/>
    <property type="project" value="UniProtKB-KW"/>
</dbReference>
<reference evidence="9 10" key="1">
    <citation type="submission" date="2018-10" db="EMBL/GenBank/DDBJ databases">
        <title>Notoacmeibacter sp. M2BS9Y-3-1, whole genome shotgun sequence.</title>
        <authorList>
            <person name="Tuo L."/>
        </authorList>
    </citation>
    <scope>NUCLEOTIDE SEQUENCE [LARGE SCALE GENOMIC DNA]</scope>
    <source>
        <strain evidence="9 10">M2BS9Y-3-1</strain>
    </source>
</reference>
<dbReference type="Gene3D" id="1.10.287.950">
    <property type="entry name" value="Methyl-accepting chemotaxis protein"/>
    <property type="match status" value="1"/>
</dbReference>
<dbReference type="FunFam" id="1.10.287.950:FF:000001">
    <property type="entry name" value="Methyl-accepting chemotaxis sensory transducer"/>
    <property type="match status" value="1"/>
</dbReference>
<dbReference type="PROSITE" id="PS50885">
    <property type="entry name" value="HAMP"/>
    <property type="match status" value="2"/>
</dbReference>
<keyword evidence="6" id="KW-1133">Transmembrane helix</keyword>
<dbReference type="PROSITE" id="PS50111">
    <property type="entry name" value="CHEMOTAXIS_TRANSDUC_2"/>
    <property type="match status" value="1"/>
</dbReference>
<dbReference type="PANTHER" id="PTHR43531:SF11">
    <property type="entry name" value="METHYL-ACCEPTING CHEMOTAXIS PROTEIN 3"/>
    <property type="match status" value="1"/>
</dbReference>
<feature type="domain" description="HAMP" evidence="8">
    <location>
        <begin position="201"/>
        <end position="254"/>
    </location>
</feature>
<evidence type="ECO:0000259" key="8">
    <source>
        <dbReference type="PROSITE" id="PS50885"/>
    </source>
</evidence>
<dbReference type="InterPro" id="IPR051310">
    <property type="entry name" value="MCP_chemotaxis"/>
</dbReference>
<dbReference type="SMART" id="SM00283">
    <property type="entry name" value="MA"/>
    <property type="match status" value="1"/>
</dbReference>
<keyword evidence="6" id="KW-0472">Membrane</keyword>
<dbReference type="InterPro" id="IPR004089">
    <property type="entry name" value="MCPsignal_dom"/>
</dbReference>
<dbReference type="AlphaFoldDB" id="A0A3L7JDI2"/>
<keyword evidence="10" id="KW-1185">Reference proteome</keyword>
<name>A0A3L7JDI2_9HYPH</name>
<evidence type="ECO:0000256" key="5">
    <source>
        <dbReference type="SAM" id="MobiDB-lite"/>
    </source>
</evidence>
<comment type="similarity">
    <text evidence="3">Belongs to the methyl-accepting chemotaxis (MCP) protein family.</text>
</comment>
<evidence type="ECO:0000256" key="1">
    <source>
        <dbReference type="ARBA" id="ARBA00004370"/>
    </source>
</evidence>
<protein>
    <submittedName>
        <fullName evidence="9">Methyl-accepting chemotaxis protein</fullName>
    </submittedName>
</protein>
<dbReference type="SMART" id="SM00304">
    <property type="entry name" value="HAMP"/>
    <property type="match status" value="2"/>
</dbReference>
<dbReference type="SUPFAM" id="SSF158472">
    <property type="entry name" value="HAMP domain-like"/>
    <property type="match status" value="1"/>
</dbReference>
<sequence>MKFLSSFKNLSFTAKLVAVLIVSNLIGVAITVLVLETSVEKTLRSDAYISWQREVEQMARMAAGGIKWDVPEAIQESYASFDDGEDHDLRYFMAFDRDKNPVFSQAFLYDDVSRAQAAFDELMPSVSTSSLIKTNQAGNETATIIVPLDADSAGEPRGYVATVWSTERLNNIGFAFGWQILLTQALIQFTIVAILLFALSRIVSRPLSALAHRVEALQAGDTESEVPERDRHDAIGVVADALNVFRVAAGEKTVAEEKAASDRAAFDAERQRGEAERERVSKTRDSATRKIGQALEQLADGDLTVRITQIDDEFVDIKNDFNNAVARLSSTLNEIRDTANSVRAGTNEISVAATDLSQRTERQAASVEETAEKSRQITETVQDTAQRADRVGRIVNEATDCAKHSRTVVSNTKHAMSDISESSTKIVSIIEVINDIAFQTNLLALNAGVEAARAGEAGNGFAVVAQEVRTLAQRTSNAANEIKSLIGDATSNVNSGVKLVDDTMEALTEIERYVEDISQNIGAVVSAAREQADSLAAVNRAVGTMDETTQQNAAIAEETNAACQNLRSSSDALTQLVDMFVLTDEATESKGAQTARSSSYSSAA</sequence>
<feature type="domain" description="HAMP" evidence="8">
    <location>
        <begin position="289"/>
        <end position="333"/>
    </location>
</feature>
<evidence type="ECO:0000256" key="2">
    <source>
        <dbReference type="ARBA" id="ARBA00022500"/>
    </source>
</evidence>
<accession>A0A3L7JDI2</accession>
<dbReference type="SUPFAM" id="SSF58104">
    <property type="entry name" value="Methyl-accepting chemotaxis protein (MCP) signaling domain"/>
    <property type="match status" value="1"/>
</dbReference>
<evidence type="ECO:0000256" key="3">
    <source>
        <dbReference type="ARBA" id="ARBA00029447"/>
    </source>
</evidence>
<evidence type="ECO:0000256" key="4">
    <source>
        <dbReference type="PROSITE-ProRule" id="PRU00284"/>
    </source>
</evidence>
<evidence type="ECO:0000256" key="6">
    <source>
        <dbReference type="SAM" id="Phobius"/>
    </source>
</evidence>
<organism evidence="9 10">
    <name type="scientific">Notoacmeibacter ruber</name>
    <dbReference type="NCBI Taxonomy" id="2670375"/>
    <lineage>
        <taxon>Bacteria</taxon>
        <taxon>Pseudomonadati</taxon>
        <taxon>Pseudomonadota</taxon>
        <taxon>Alphaproteobacteria</taxon>
        <taxon>Hyphomicrobiales</taxon>
        <taxon>Notoacmeibacteraceae</taxon>
        <taxon>Notoacmeibacter</taxon>
    </lineage>
</organism>
<dbReference type="InterPro" id="IPR003660">
    <property type="entry name" value="HAMP_dom"/>
</dbReference>
<dbReference type="Pfam" id="PF00672">
    <property type="entry name" value="HAMP"/>
    <property type="match status" value="1"/>
</dbReference>
<dbReference type="GO" id="GO:0007165">
    <property type="term" value="P:signal transduction"/>
    <property type="evidence" value="ECO:0007669"/>
    <property type="project" value="UniProtKB-KW"/>
</dbReference>
<dbReference type="Pfam" id="PF00015">
    <property type="entry name" value="MCPsignal"/>
    <property type="match status" value="1"/>
</dbReference>
<keyword evidence="6" id="KW-0812">Transmembrane</keyword>